<dbReference type="EMBL" id="JAAGBB010000055">
    <property type="protein sequence ID" value="MBR0668380.1"/>
    <property type="molecule type" value="Genomic_DNA"/>
</dbReference>
<evidence type="ECO:0000259" key="2">
    <source>
        <dbReference type="Pfam" id="PF04717"/>
    </source>
</evidence>
<dbReference type="Pfam" id="PF05954">
    <property type="entry name" value="Phage_GPD"/>
    <property type="match status" value="1"/>
</dbReference>
<protein>
    <recommendedName>
        <fullName evidence="6">Type VI secretion system tip protein VgrG</fullName>
    </recommendedName>
</protein>
<dbReference type="Gene3D" id="4.10.220.110">
    <property type="match status" value="1"/>
</dbReference>
<reference evidence="5" key="1">
    <citation type="journal article" date="2021" name="Syst. Appl. Microbiol.">
        <title>Roseomonas hellenica sp. nov., isolated from roots of wild-growing Alkanna tinctoria.</title>
        <authorList>
            <person name="Rat A."/>
            <person name="Naranjo H.D."/>
            <person name="Lebbe L."/>
            <person name="Cnockaert M."/>
            <person name="Krigas N."/>
            <person name="Grigoriadou K."/>
            <person name="Maloupa E."/>
            <person name="Willems A."/>
        </authorList>
    </citation>
    <scope>NUCLEOTIDE SEQUENCE [LARGE SCALE GENOMIC DNA]</scope>
    <source>
        <strain evidence="5">LMG 31523</strain>
    </source>
</reference>
<dbReference type="SUPFAM" id="SSF69279">
    <property type="entry name" value="Phage tail proteins"/>
    <property type="match status" value="1"/>
</dbReference>
<dbReference type="InterPro" id="IPR006531">
    <property type="entry name" value="Gp5/Vgr_OB"/>
</dbReference>
<organism evidence="4 5">
    <name type="scientific">Plastoroseomonas hellenica</name>
    <dbReference type="NCBI Taxonomy" id="2687306"/>
    <lineage>
        <taxon>Bacteria</taxon>
        <taxon>Pseudomonadati</taxon>
        <taxon>Pseudomonadota</taxon>
        <taxon>Alphaproteobacteria</taxon>
        <taxon>Acetobacterales</taxon>
        <taxon>Acetobacteraceae</taxon>
        <taxon>Plastoroseomonas</taxon>
    </lineage>
</organism>
<feature type="domain" description="Gp5/Type VI secretion system Vgr C-terminal trimerisation" evidence="3">
    <location>
        <begin position="644"/>
        <end position="756"/>
    </location>
</feature>
<feature type="region of interest" description="Disordered" evidence="1">
    <location>
        <begin position="634"/>
        <end position="659"/>
    </location>
</feature>
<accession>A0ABS5F747</accession>
<feature type="region of interest" description="Disordered" evidence="1">
    <location>
        <begin position="686"/>
        <end position="709"/>
    </location>
</feature>
<keyword evidence="5" id="KW-1185">Reference proteome</keyword>
<dbReference type="RefSeq" id="WP_211856155.1">
    <property type="nucleotide sequence ID" value="NZ_JAAGBB010000055.1"/>
</dbReference>
<dbReference type="Gene3D" id="2.30.110.50">
    <property type="match status" value="1"/>
</dbReference>
<feature type="domain" description="Gp5/Type VI secretion system Vgr protein OB-fold" evidence="2">
    <location>
        <begin position="556"/>
        <end position="606"/>
    </location>
</feature>
<dbReference type="Proteomes" id="UP001196870">
    <property type="component" value="Unassembled WGS sequence"/>
</dbReference>
<dbReference type="SUPFAM" id="SSF69349">
    <property type="entry name" value="Phage fibre proteins"/>
    <property type="match status" value="1"/>
</dbReference>
<dbReference type="Gene3D" id="2.40.50.230">
    <property type="entry name" value="Gp5 N-terminal domain"/>
    <property type="match status" value="1"/>
</dbReference>
<feature type="region of interest" description="Disordered" evidence="1">
    <location>
        <begin position="924"/>
        <end position="1039"/>
    </location>
</feature>
<feature type="region of interest" description="Disordered" evidence="1">
    <location>
        <begin position="836"/>
        <end position="857"/>
    </location>
</feature>
<dbReference type="Gene3D" id="3.55.50.10">
    <property type="entry name" value="Baseplate protein-like domains"/>
    <property type="match status" value="1"/>
</dbReference>
<name>A0ABS5F747_9PROT</name>
<dbReference type="SUPFAM" id="SSF69255">
    <property type="entry name" value="gp5 N-terminal domain-like"/>
    <property type="match status" value="1"/>
</dbReference>
<evidence type="ECO:0008006" key="6">
    <source>
        <dbReference type="Google" id="ProtNLM"/>
    </source>
</evidence>
<dbReference type="Pfam" id="PF04717">
    <property type="entry name" value="Phage_base_V"/>
    <property type="match status" value="1"/>
</dbReference>
<evidence type="ECO:0000313" key="5">
    <source>
        <dbReference type="Proteomes" id="UP001196870"/>
    </source>
</evidence>
<feature type="compositionally biased region" description="Basic and acidic residues" evidence="1">
    <location>
        <begin position="1015"/>
        <end position="1024"/>
    </location>
</feature>
<evidence type="ECO:0000256" key="1">
    <source>
        <dbReference type="SAM" id="MobiDB-lite"/>
    </source>
</evidence>
<dbReference type="Pfam" id="PF22178">
    <property type="entry name" value="Gp5_trimer_C"/>
    <property type="match status" value="1"/>
</dbReference>
<dbReference type="InterPro" id="IPR037026">
    <property type="entry name" value="Vgr_OB-fold_dom_sf"/>
</dbReference>
<feature type="compositionally biased region" description="Polar residues" evidence="1">
    <location>
        <begin position="634"/>
        <end position="651"/>
    </location>
</feature>
<dbReference type="InterPro" id="IPR054030">
    <property type="entry name" value="Gp5_Vgr_C"/>
</dbReference>
<evidence type="ECO:0000313" key="4">
    <source>
        <dbReference type="EMBL" id="MBR0668380.1"/>
    </source>
</evidence>
<gene>
    <name evidence="4" type="ORF">GXW71_28770</name>
</gene>
<sequence length="1039" mass="111497">MALKNATRALTVETPLGLAQGEDEDDPLVLARVSGAEGISIPYAFDLTMIGDKDTEIVPHELIGRPASFGIRKTAVVNGEQEEGHNRRFGVFETFERLGTLRGRRIFRGRLVPAFRMTAYEHVYRVFEQRDLVSILREVLRRFPLVDLRTNLLAELGEAKIPYCVQYDETTFAFVHRLLDRFGVAYRFEHEEPAAASKPGLRRERMVLSYRDHRPDLVDSTVDVQGGEGSSTGALDGRSAQAVYGFRRSFAAAAGYTRVGDFNIIDPRRPHIGERSSAKAYTFSADEHRLGAHAFPAHGIDPDNKDAAAELRMRQSETASISAVGRAYSSGFRAGRMFFTDEDHTGSGAEHQGFILRLVTIEAFDIVDDRSLGEKLLDALGGLIFGGNDPEDMMGAAAEQLRDRLKGDIAKGIEIANWLKGKQDAQNPSGLPGFIADKLGRLGSGLFAGVAAALPAIKEIAGIVNKLQTEGSGFACAFEAIPTSPPLDKEHWPTPKAGRPVAHGPHSALVVGPRGVDTSDQDIWTDALGRVRIRFPWDDGPPMREDTPAIHENPLSTDRVTAWVRVSEGWAGARFGSQFLPRIGQEVLVSFIDGDPERPLVTGRVYNAASGRTHLPFPSTAAASHPVKRIEDLSGTQTSQVTRSGIRTRSTPKPEGDAGFHLLRFDDRQGKEQLVLRAEHRLDTTSTGSRYDTTRGNRHTRVGGGKAVDGVSGGGDFTSVGGEVDLSVGDARYTKIKAEDHLIIGGNQLTEVAGASVLSSGMIALTADIIGLEAKHQIQLVVGGSKLVITPAGIFTAGALLDHQGATASPFTPPVIMEPLGAAEADPGDPADWLAQQPRQGGGGGRRSHTMKTHQGMQVRQGENGLLVAGGEKGGRGVYIDPGHPPDPAFVNGTVAELQTMRDDPATAKSLEAAENRKNPVVFGKEEPGVVQPGPYSFPADPKGAVPKGQPTGTFDENGNPVLGTGEGTSSVVVPGGPEAQTPEAQAEHRRRLARVLDDAAPDDTGTGPSPPPPDFHDPVRPEPEMAEPEPMPEPERPL</sequence>
<proteinExistence type="predicted"/>
<comment type="caution">
    <text evidence="4">The sequence shown here is derived from an EMBL/GenBank/DDBJ whole genome shotgun (WGS) entry which is preliminary data.</text>
</comment>
<evidence type="ECO:0000259" key="3">
    <source>
        <dbReference type="Pfam" id="PF22178"/>
    </source>
</evidence>